<keyword evidence="1" id="KW-0175">Coiled coil</keyword>
<dbReference type="InterPro" id="IPR037475">
    <property type="entry name" value="Sos7"/>
</dbReference>
<organism evidence="4 5">
    <name type="scientific">Saxophila tyrrhenica</name>
    <dbReference type="NCBI Taxonomy" id="1690608"/>
    <lineage>
        <taxon>Eukaryota</taxon>
        <taxon>Fungi</taxon>
        <taxon>Dikarya</taxon>
        <taxon>Ascomycota</taxon>
        <taxon>Pezizomycotina</taxon>
        <taxon>Dothideomycetes</taxon>
        <taxon>Dothideomycetidae</taxon>
        <taxon>Mycosphaerellales</taxon>
        <taxon>Extremaceae</taxon>
        <taxon>Saxophila</taxon>
    </lineage>
</organism>
<name>A0AAV9NXC0_9PEZI</name>
<evidence type="ECO:0000313" key="5">
    <source>
        <dbReference type="Proteomes" id="UP001337655"/>
    </source>
</evidence>
<evidence type="ECO:0000256" key="1">
    <source>
        <dbReference type="SAM" id="Coils"/>
    </source>
</evidence>
<dbReference type="GO" id="GO:0034501">
    <property type="term" value="P:protein localization to kinetochore"/>
    <property type="evidence" value="ECO:0007669"/>
    <property type="project" value="InterPro"/>
</dbReference>
<dbReference type="AlphaFoldDB" id="A0AAV9NXC0"/>
<dbReference type="InterPro" id="IPR048781">
    <property type="entry name" value="Sos7_CC"/>
</dbReference>
<comment type="caution">
    <text evidence="4">The sequence shown here is derived from an EMBL/GenBank/DDBJ whole genome shotgun (WGS) entry which is preliminary data.</text>
</comment>
<proteinExistence type="predicted"/>
<dbReference type="Pfam" id="PF20882">
    <property type="entry name" value="Sos7"/>
    <property type="match status" value="1"/>
</dbReference>
<accession>A0AAV9NXC0</accession>
<feature type="domain" description="Kinetochore protein Sos7 coiled-coil" evidence="3">
    <location>
        <begin position="62"/>
        <end position="136"/>
    </location>
</feature>
<gene>
    <name evidence="4" type="ORF">LTR77_010061</name>
</gene>
<feature type="region of interest" description="Disordered" evidence="2">
    <location>
        <begin position="22"/>
        <end position="50"/>
    </location>
</feature>
<dbReference type="RefSeq" id="XP_064654658.1">
    <property type="nucleotide sequence ID" value="XM_064807285.1"/>
</dbReference>
<dbReference type="GO" id="GO:0000776">
    <property type="term" value="C:kinetochore"/>
    <property type="evidence" value="ECO:0007669"/>
    <property type="project" value="InterPro"/>
</dbReference>
<dbReference type="PANTHER" id="PTHR37329">
    <property type="entry name" value="KINETOCHORE PROTEIN SOS7"/>
    <property type="match status" value="1"/>
</dbReference>
<dbReference type="GeneID" id="89931391"/>
<evidence type="ECO:0000313" key="4">
    <source>
        <dbReference type="EMBL" id="KAK5164365.1"/>
    </source>
</evidence>
<dbReference type="GO" id="GO:0051315">
    <property type="term" value="P:attachment of mitotic spindle microtubules to kinetochore"/>
    <property type="evidence" value="ECO:0007669"/>
    <property type="project" value="TreeGrafter"/>
</dbReference>
<evidence type="ECO:0000256" key="2">
    <source>
        <dbReference type="SAM" id="MobiDB-lite"/>
    </source>
</evidence>
<protein>
    <recommendedName>
        <fullName evidence="3">Kinetochore protein Sos7 coiled-coil domain-containing protein</fullName>
    </recommendedName>
</protein>
<sequence length="272" mass="30564">MDPQTALNELQQHRDLSILTVSAPYLTPDPALPQRPSADSTTSDRDNTSPSLLAADLTHYRDLFSKLRFSYVEQVTKERFLRAITAQEPDFVDASENAELEEKLRGEKAGLKEKKEEVRALVGELEGEGRRLAGRYENVRLQTTQLESLPAENDKLERTLNTLRATQAPRSSNPSLSLPLQPTLDLLQEREAELESLDRQIETLRAALPQKQAQVAGLKDEVNMLNVKKIKAVEEAQEARRRREGGVGGDEMEERGRWLRGVEGGLRGMLEV</sequence>
<dbReference type="Proteomes" id="UP001337655">
    <property type="component" value="Unassembled WGS sequence"/>
</dbReference>
<dbReference type="EMBL" id="JAVRRT010000020">
    <property type="protein sequence ID" value="KAK5164365.1"/>
    <property type="molecule type" value="Genomic_DNA"/>
</dbReference>
<evidence type="ECO:0000259" key="3">
    <source>
        <dbReference type="Pfam" id="PF20882"/>
    </source>
</evidence>
<reference evidence="4 5" key="1">
    <citation type="submission" date="2023-08" db="EMBL/GenBank/DDBJ databases">
        <title>Black Yeasts Isolated from many extreme environments.</title>
        <authorList>
            <person name="Coleine C."/>
            <person name="Stajich J.E."/>
            <person name="Selbmann L."/>
        </authorList>
    </citation>
    <scope>NUCLEOTIDE SEQUENCE [LARGE SCALE GENOMIC DNA]</scope>
    <source>
        <strain evidence="4 5">CCFEE 5935</strain>
    </source>
</reference>
<dbReference type="PANTHER" id="PTHR37329:SF1">
    <property type="entry name" value="KINETOCHORE PROTEIN SOS7"/>
    <property type="match status" value="1"/>
</dbReference>
<feature type="coiled-coil region" evidence="1">
    <location>
        <begin position="97"/>
        <end position="221"/>
    </location>
</feature>
<keyword evidence="5" id="KW-1185">Reference proteome</keyword>